<name>A0ABT7LAK4_9BACI</name>
<feature type="transmembrane region" description="Helical" evidence="1">
    <location>
        <begin position="48"/>
        <end position="69"/>
    </location>
</feature>
<dbReference type="Proteomes" id="UP001235343">
    <property type="component" value="Unassembled WGS sequence"/>
</dbReference>
<keyword evidence="1" id="KW-0812">Transmembrane</keyword>
<accession>A0ABT7LAK4</accession>
<gene>
    <name evidence="2" type="ORF">QQS35_20870</name>
</gene>
<keyword evidence="3" id="KW-1185">Reference proteome</keyword>
<comment type="caution">
    <text evidence="2">The sequence shown here is derived from an EMBL/GenBank/DDBJ whole genome shotgun (WGS) entry which is preliminary data.</text>
</comment>
<evidence type="ECO:0000256" key="1">
    <source>
        <dbReference type="SAM" id="Phobius"/>
    </source>
</evidence>
<keyword evidence="1" id="KW-1133">Transmembrane helix</keyword>
<dbReference type="RefSeq" id="WP_285934187.1">
    <property type="nucleotide sequence ID" value="NZ_JASTZU010000063.1"/>
</dbReference>
<feature type="transmembrane region" description="Helical" evidence="1">
    <location>
        <begin position="81"/>
        <end position="102"/>
    </location>
</feature>
<evidence type="ECO:0000313" key="3">
    <source>
        <dbReference type="Proteomes" id="UP001235343"/>
    </source>
</evidence>
<reference evidence="2 3" key="1">
    <citation type="submission" date="2023-06" db="EMBL/GenBank/DDBJ databases">
        <title>Aquibacillus rhizosphaerae LR5S19.</title>
        <authorList>
            <person name="Sun J.-Q."/>
        </authorList>
    </citation>
    <scope>NUCLEOTIDE SEQUENCE [LARGE SCALE GENOMIC DNA]</scope>
    <source>
        <strain evidence="2 3">LR5S19</strain>
    </source>
</reference>
<dbReference type="EMBL" id="JASTZU010000063">
    <property type="protein sequence ID" value="MDL4842893.1"/>
    <property type="molecule type" value="Genomic_DNA"/>
</dbReference>
<evidence type="ECO:0008006" key="4">
    <source>
        <dbReference type="Google" id="ProtNLM"/>
    </source>
</evidence>
<feature type="transmembrane region" description="Helical" evidence="1">
    <location>
        <begin position="7"/>
        <end position="28"/>
    </location>
</feature>
<keyword evidence="1" id="KW-0472">Membrane</keyword>
<protein>
    <recommendedName>
        <fullName evidence="4">DUF2569 domain-containing protein</fullName>
    </recommendedName>
</protein>
<sequence length="142" mass="16251">MAFKSLFAGTVAGLILAIFLFVIEWITGNRVYTLLMNVDFVINDIPLILEWLLHMTISWGISLIFVVLIRMKTYPSIKIQWSIVCILSGLASLSYFPLTIIAKKETPSVLDMEAIFYWLIGHILYAIIFMKVFRSNVKIGCR</sequence>
<organism evidence="2 3">
    <name type="scientific">Aquibacillus rhizosphaerae</name>
    <dbReference type="NCBI Taxonomy" id="3051431"/>
    <lineage>
        <taxon>Bacteria</taxon>
        <taxon>Bacillati</taxon>
        <taxon>Bacillota</taxon>
        <taxon>Bacilli</taxon>
        <taxon>Bacillales</taxon>
        <taxon>Bacillaceae</taxon>
        <taxon>Aquibacillus</taxon>
    </lineage>
</organism>
<proteinExistence type="predicted"/>
<feature type="transmembrane region" description="Helical" evidence="1">
    <location>
        <begin position="114"/>
        <end position="133"/>
    </location>
</feature>
<evidence type="ECO:0000313" key="2">
    <source>
        <dbReference type="EMBL" id="MDL4842893.1"/>
    </source>
</evidence>